<dbReference type="Proteomes" id="UP000327044">
    <property type="component" value="Unassembled WGS sequence"/>
</dbReference>
<comment type="caution">
    <text evidence="2">The sequence shown here is derived from an EMBL/GenBank/DDBJ whole genome shotgun (WGS) entry which is preliminary data.</text>
</comment>
<dbReference type="InParanoid" id="A0A5N4AFA6"/>
<keyword evidence="3" id="KW-1185">Reference proteome</keyword>
<dbReference type="GO" id="GO:0005874">
    <property type="term" value="C:microtubule"/>
    <property type="evidence" value="ECO:0007669"/>
    <property type="project" value="TreeGrafter"/>
</dbReference>
<dbReference type="PANTHER" id="PTHR12932:SF9">
    <property type="entry name" value="TUBULIN POLYMERIZATION-PROMOTING PROTEIN HOMOLOG"/>
    <property type="match status" value="1"/>
</dbReference>
<dbReference type="GO" id="GO:0015631">
    <property type="term" value="F:tubulin binding"/>
    <property type="evidence" value="ECO:0007669"/>
    <property type="project" value="InterPro"/>
</dbReference>
<dbReference type="GO" id="GO:0032273">
    <property type="term" value="P:positive regulation of protein polymerization"/>
    <property type="evidence" value="ECO:0007669"/>
    <property type="project" value="TreeGrafter"/>
</dbReference>
<dbReference type="InterPro" id="IPR011992">
    <property type="entry name" value="EF-hand-dom_pair"/>
</dbReference>
<evidence type="ECO:0008006" key="4">
    <source>
        <dbReference type="Google" id="ProtNLM"/>
    </source>
</evidence>
<dbReference type="SUPFAM" id="SSF47473">
    <property type="entry name" value="EF-hand"/>
    <property type="match status" value="1"/>
</dbReference>
<dbReference type="Gene3D" id="1.10.238.10">
    <property type="entry name" value="EF-hand"/>
    <property type="match status" value="1"/>
</dbReference>
<dbReference type="AlphaFoldDB" id="A0A5N4AFA6"/>
<comment type="similarity">
    <text evidence="1">Belongs to the TPPP family.</text>
</comment>
<dbReference type="Pfam" id="PF05517">
    <property type="entry name" value="p25-alpha"/>
    <property type="match status" value="1"/>
</dbReference>
<proteinExistence type="inferred from homology"/>
<accession>A0A5N4AFA6</accession>
<protein>
    <recommendedName>
        <fullName evidence="4">TPPP family protein</fullName>
    </recommendedName>
</protein>
<gene>
    <name evidence="2" type="ORF">PPYR_10055</name>
</gene>
<evidence type="ECO:0000313" key="3">
    <source>
        <dbReference type="Proteomes" id="UP000327044"/>
    </source>
</evidence>
<reference evidence="2 3" key="1">
    <citation type="journal article" date="2018" name="Elife">
        <title>Firefly genomes illuminate parallel origins of bioluminescence in beetles.</title>
        <authorList>
            <person name="Fallon T.R."/>
            <person name="Lower S.E."/>
            <person name="Chang C.H."/>
            <person name="Bessho-Uehara M."/>
            <person name="Martin G.J."/>
            <person name="Bewick A.J."/>
            <person name="Behringer M."/>
            <person name="Debat H.J."/>
            <person name="Wong I."/>
            <person name="Day J.C."/>
            <person name="Suvorov A."/>
            <person name="Silva C.J."/>
            <person name="Stanger-Hall K.F."/>
            <person name="Hall D.W."/>
            <person name="Schmitz R.J."/>
            <person name="Nelson D.R."/>
            <person name="Lewis S.M."/>
            <person name="Shigenobu S."/>
            <person name="Bybee S.M."/>
            <person name="Larracuente A.M."/>
            <person name="Oba Y."/>
            <person name="Weng J.K."/>
        </authorList>
    </citation>
    <scope>NUCLEOTIDE SEQUENCE [LARGE SCALE GENOMIC DNA]</scope>
    <source>
        <strain evidence="2">1611_PpyrPB1</strain>
        <tissue evidence="2">Whole body</tissue>
    </source>
</reference>
<evidence type="ECO:0000313" key="2">
    <source>
        <dbReference type="EMBL" id="KAB0795994.1"/>
    </source>
</evidence>
<dbReference type="GO" id="GO:0046785">
    <property type="term" value="P:microtubule polymerization"/>
    <property type="evidence" value="ECO:0007669"/>
    <property type="project" value="InterPro"/>
</dbReference>
<name>A0A5N4AFA6_PHOPY</name>
<dbReference type="InterPro" id="IPR008907">
    <property type="entry name" value="TPP/p25"/>
</dbReference>
<dbReference type="GO" id="GO:0001578">
    <property type="term" value="P:microtubule bundle formation"/>
    <property type="evidence" value="ECO:0007669"/>
    <property type="project" value="TreeGrafter"/>
</dbReference>
<dbReference type="EMBL" id="VVIM01000007">
    <property type="protein sequence ID" value="KAB0795994.1"/>
    <property type="molecule type" value="Genomic_DNA"/>
</dbReference>
<evidence type="ECO:0000256" key="1">
    <source>
        <dbReference type="ARBA" id="ARBA00010994"/>
    </source>
</evidence>
<sequence length="106" mass="11661">MAQGGISLEEIFSLFAKFGDTKSDGKVITLTNADKWLKQAQVVDGKKMTTTDTGIAFNKLKSKTITFKQFMEFIEDLAKSKNMNVEEIKTKLLACSIPGGHGVTVR</sequence>
<organism evidence="2 3">
    <name type="scientific">Photinus pyralis</name>
    <name type="common">Common eastern firefly</name>
    <name type="synonym">Lampyris pyralis</name>
    <dbReference type="NCBI Taxonomy" id="7054"/>
    <lineage>
        <taxon>Eukaryota</taxon>
        <taxon>Metazoa</taxon>
        <taxon>Ecdysozoa</taxon>
        <taxon>Arthropoda</taxon>
        <taxon>Hexapoda</taxon>
        <taxon>Insecta</taxon>
        <taxon>Pterygota</taxon>
        <taxon>Neoptera</taxon>
        <taxon>Endopterygota</taxon>
        <taxon>Coleoptera</taxon>
        <taxon>Polyphaga</taxon>
        <taxon>Elateriformia</taxon>
        <taxon>Elateroidea</taxon>
        <taxon>Lampyridae</taxon>
        <taxon>Lampyrinae</taxon>
        <taxon>Photinus</taxon>
    </lineage>
</organism>
<dbReference type="PANTHER" id="PTHR12932">
    <property type="entry name" value="P25 ALPHA-RELATED"/>
    <property type="match status" value="1"/>
</dbReference>
<dbReference type="OrthoDB" id="548799at2759"/>